<organism evidence="7 8">
    <name type="scientific">Actinophytocola gossypii</name>
    <dbReference type="NCBI Taxonomy" id="2812003"/>
    <lineage>
        <taxon>Bacteria</taxon>
        <taxon>Bacillati</taxon>
        <taxon>Actinomycetota</taxon>
        <taxon>Actinomycetes</taxon>
        <taxon>Pseudonocardiales</taxon>
        <taxon>Pseudonocardiaceae</taxon>
    </lineage>
</organism>
<evidence type="ECO:0000256" key="6">
    <source>
        <dbReference type="SAM" id="SignalP"/>
    </source>
</evidence>
<dbReference type="InterPro" id="IPR023296">
    <property type="entry name" value="Glyco_hydro_beta-prop_sf"/>
</dbReference>
<feature type="chain" id="PRO_5046388836" evidence="6">
    <location>
        <begin position="28"/>
        <end position="626"/>
    </location>
</feature>
<evidence type="ECO:0000313" key="7">
    <source>
        <dbReference type="EMBL" id="MCT2583942.1"/>
    </source>
</evidence>
<proteinExistence type="inferred from homology"/>
<dbReference type="PANTHER" id="PTHR46580">
    <property type="entry name" value="SENSOR KINASE-RELATED"/>
    <property type="match status" value="1"/>
</dbReference>
<dbReference type="Pfam" id="PF13517">
    <property type="entry name" value="FG-GAP_3"/>
    <property type="match status" value="2"/>
</dbReference>
<reference evidence="7 8" key="1">
    <citation type="submission" date="2021-02" db="EMBL/GenBank/DDBJ databases">
        <title>Actinophytocola xerophila sp. nov., isolated from soil of cotton cropping field.</title>
        <authorList>
            <person name="Huang R."/>
            <person name="Chen X."/>
            <person name="Ge X."/>
            <person name="Liu W."/>
        </authorList>
    </citation>
    <scope>NUCLEOTIDE SEQUENCE [LARGE SCALE GENOMIC DNA]</scope>
    <source>
        <strain evidence="7 8">S1-96</strain>
    </source>
</reference>
<evidence type="ECO:0000256" key="4">
    <source>
        <dbReference type="ARBA" id="ARBA00023295"/>
    </source>
</evidence>
<sequence length="626" mass="66738">MNRTMAAVLAAATLVTSLLIAPAAATAAELPTVSAGTFVHVYDPSVGESEPWYYNDHTLVRDVRTGTWHVFAITHAEPANPLDEKNFGHATAPTPNGPWTKQPFALTADPAAGESHIWAPHVIHHDGVYHMFYAAGTPDHAAYRMHLATSTDLTTWTRSPANPLFTDGFDARDPMVTRIGTQWVMYYTANSTPTGGNHQVAYRTSTNLTDWSAKRVAFQHPASGTFGGPTESPFVMWRGGWWYLSVCCDPGYKDTRVYRSRDPFHFSVDDLAGRIDAHAAEIVTEPNGATWITGAGWGQGGLHVAPLHVSEPQARVFTGTPADFDGDGRDDIVTFTHGPLADVYVALSDGGRFVGTSRKWNDFFALDGETPLTGDFDGDGRDDIVTFTHGSMADVHVALSTGSAFAGATKWHDHFALDGEVPAVGDVDGDGRDDIVTFTRDALGDVYVARSTGSGFIASAKWHDFFGIAGESPGVADVNGDGRADIVTFTHGGDADVYVALSTGSGFGPSAKWHDSFATGRVTPRLGDVNGDGRADLVAFDGDPAEVQVALSTGSGFGAPSTWHDFFAPTGEFPYVGDFDGDGRTDIVTFTHNAGADVYTALSTGSGFGPGTRWHDYFGLPGETSL</sequence>
<evidence type="ECO:0000313" key="8">
    <source>
        <dbReference type="Proteomes" id="UP001156441"/>
    </source>
</evidence>
<dbReference type="InterPro" id="IPR013517">
    <property type="entry name" value="FG-GAP"/>
</dbReference>
<dbReference type="Pfam" id="PF04616">
    <property type="entry name" value="Glyco_hydro_43"/>
    <property type="match status" value="1"/>
</dbReference>
<evidence type="ECO:0000256" key="3">
    <source>
        <dbReference type="ARBA" id="ARBA00022801"/>
    </source>
</evidence>
<keyword evidence="2 6" id="KW-0732">Signal</keyword>
<evidence type="ECO:0000256" key="5">
    <source>
        <dbReference type="SAM" id="MobiDB-lite"/>
    </source>
</evidence>
<dbReference type="Gene3D" id="2.40.128.340">
    <property type="match status" value="2"/>
</dbReference>
<dbReference type="SUPFAM" id="SSF69318">
    <property type="entry name" value="Integrin alpha N-terminal domain"/>
    <property type="match status" value="1"/>
</dbReference>
<feature type="region of interest" description="Disordered" evidence="5">
    <location>
        <begin position="82"/>
        <end position="102"/>
    </location>
</feature>
<dbReference type="Gene3D" id="2.115.10.20">
    <property type="entry name" value="Glycosyl hydrolase domain, family 43"/>
    <property type="match status" value="2"/>
</dbReference>
<dbReference type="InterPro" id="IPR006710">
    <property type="entry name" value="Glyco_hydro_43"/>
</dbReference>
<name>A0ABT2J7W3_9PSEU</name>
<protein>
    <submittedName>
        <fullName evidence="7">VCBS repeat-containing protein</fullName>
    </submittedName>
</protein>
<comment type="caution">
    <text evidence="7">The sequence shown here is derived from an EMBL/GenBank/DDBJ whole genome shotgun (WGS) entry which is preliminary data.</text>
</comment>
<dbReference type="InterPro" id="IPR028994">
    <property type="entry name" value="Integrin_alpha_N"/>
</dbReference>
<dbReference type="RefSeq" id="WP_260191320.1">
    <property type="nucleotide sequence ID" value="NZ_JAFFZE010000010.1"/>
</dbReference>
<comment type="similarity">
    <text evidence="1">Belongs to the glycosyl hydrolase 43 family.</text>
</comment>
<gene>
    <name evidence="7" type="ORF">JT362_12525</name>
</gene>
<keyword evidence="3" id="KW-0378">Hydrolase</keyword>
<keyword evidence="4" id="KW-0326">Glycosidase</keyword>
<dbReference type="EMBL" id="JAFFZE010000010">
    <property type="protein sequence ID" value="MCT2583942.1"/>
    <property type="molecule type" value="Genomic_DNA"/>
</dbReference>
<evidence type="ECO:0000256" key="2">
    <source>
        <dbReference type="ARBA" id="ARBA00022729"/>
    </source>
</evidence>
<keyword evidence="8" id="KW-1185">Reference proteome</keyword>
<accession>A0ABT2J7W3</accession>
<evidence type="ECO:0000256" key="1">
    <source>
        <dbReference type="ARBA" id="ARBA00009865"/>
    </source>
</evidence>
<dbReference type="Proteomes" id="UP001156441">
    <property type="component" value="Unassembled WGS sequence"/>
</dbReference>
<feature type="signal peptide" evidence="6">
    <location>
        <begin position="1"/>
        <end position="27"/>
    </location>
</feature>
<dbReference type="SUPFAM" id="SSF75005">
    <property type="entry name" value="Arabinanase/levansucrase/invertase"/>
    <property type="match status" value="1"/>
</dbReference>